<dbReference type="Gene3D" id="6.10.250.130">
    <property type="match status" value="1"/>
</dbReference>
<dbReference type="SUPFAM" id="SSF54373">
    <property type="entry name" value="FAD-linked reductases, C-terminal domain"/>
    <property type="match status" value="1"/>
</dbReference>
<protein>
    <recommendedName>
        <fullName evidence="4">monoamine oxidase</fullName>
        <ecNumber evidence="4">1.4.3.4</ecNumber>
    </recommendedName>
</protein>
<keyword evidence="6" id="KW-0812">Transmembrane</keyword>
<dbReference type="InParanoid" id="A0A1V9XLI6"/>
<dbReference type="Gene3D" id="1.10.405.10">
    <property type="entry name" value="Guanine Nucleotide Dissociation Inhibitor, domain 1"/>
    <property type="match status" value="1"/>
</dbReference>
<evidence type="ECO:0000256" key="11">
    <source>
        <dbReference type="ARBA" id="ARBA00023136"/>
    </source>
</evidence>
<reference evidence="14 15" key="1">
    <citation type="journal article" date="2017" name="Gigascience">
        <title>Draft genome of the honey bee ectoparasitic mite, Tropilaelaps mercedesae, is shaped by the parasitic life history.</title>
        <authorList>
            <person name="Dong X."/>
            <person name="Armstrong S.D."/>
            <person name="Xia D."/>
            <person name="Makepeace B.L."/>
            <person name="Darby A.C."/>
            <person name="Kadowaki T."/>
        </authorList>
    </citation>
    <scope>NUCLEOTIDE SEQUENCE [LARGE SCALE GENOMIC DNA]</scope>
    <source>
        <strain evidence="14">Wuxi-XJTLU</strain>
    </source>
</reference>
<dbReference type="InterPro" id="IPR050703">
    <property type="entry name" value="Flavin_MAO"/>
</dbReference>
<dbReference type="InterPro" id="IPR036188">
    <property type="entry name" value="FAD/NAD-bd_sf"/>
</dbReference>
<evidence type="ECO:0000313" key="15">
    <source>
        <dbReference type="Proteomes" id="UP000192247"/>
    </source>
</evidence>
<dbReference type="FunFam" id="1.10.405.10:FF:000005">
    <property type="entry name" value="Amine oxidase [flavin-containing]"/>
    <property type="match status" value="1"/>
</dbReference>
<dbReference type="GO" id="GO:0097621">
    <property type="term" value="F:monoamine oxidase activity"/>
    <property type="evidence" value="ECO:0007669"/>
    <property type="project" value="UniProtKB-EC"/>
</dbReference>
<keyword evidence="8" id="KW-1133">Transmembrane helix</keyword>
<keyword evidence="11" id="KW-0472">Membrane</keyword>
<evidence type="ECO:0000256" key="10">
    <source>
        <dbReference type="ARBA" id="ARBA00023128"/>
    </source>
</evidence>
<comment type="cofactor">
    <cofactor evidence="1">
        <name>FAD</name>
        <dbReference type="ChEBI" id="CHEBI:57692"/>
    </cofactor>
</comment>
<evidence type="ECO:0000313" key="14">
    <source>
        <dbReference type="EMBL" id="OQR74326.1"/>
    </source>
</evidence>
<accession>A0A1V9XLI6</accession>
<dbReference type="SUPFAM" id="SSF51905">
    <property type="entry name" value="FAD/NAD(P)-binding domain"/>
    <property type="match status" value="1"/>
</dbReference>
<evidence type="ECO:0000256" key="4">
    <source>
        <dbReference type="ARBA" id="ARBA00012804"/>
    </source>
</evidence>
<dbReference type="AlphaFoldDB" id="A0A1V9XLI6"/>
<evidence type="ECO:0000256" key="6">
    <source>
        <dbReference type="ARBA" id="ARBA00022692"/>
    </source>
</evidence>
<evidence type="ECO:0000256" key="5">
    <source>
        <dbReference type="ARBA" id="ARBA00022630"/>
    </source>
</evidence>
<feature type="domain" description="Amine oxidase" evidence="13">
    <location>
        <begin position="12"/>
        <end position="416"/>
    </location>
</feature>
<comment type="caution">
    <text evidence="14">The sequence shown here is derived from an EMBL/GenBank/DDBJ whole genome shotgun (WGS) entry which is preliminary data.</text>
</comment>
<evidence type="ECO:0000256" key="8">
    <source>
        <dbReference type="ARBA" id="ARBA00022989"/>
    </source>
</evidence>
<dbReference type="PANTHER" id="PTHR43563:SF1">
    <property type="entry name" value="AMINE OXIDASE [FLAVIN-CONTAINING] B"/>
    <property type="match status" value="1"/>
</dbReference>
<dbReference type="InterPro" id="IPR002937">
    <property type="entry name" value="Amino_oxidase"/>
</dbReference>
<keyword evidence="7" id="KW-0274">FAD</keyword>
<dbReference type="GO" id="GO:0050660">
    <property type="term" value="F:flavin adenine dinucleotide binding"/>
    <property type="evidence" value="ECO:0007669"/>
    <property type="project" value="TreeGrafter"/>
</dbReference>
<evidence type="ECO:0000256" key="2">
    <source>
        <dbReference type="ARBA" id="ARBA00004362"/>
    </source>
</evidence>
<dbReference type="Gene3D" id="3.90.660.10">
    <property type="match status" value="1"/>
</dbReference>
<comment type="similarity">
    <text evidence="3">Belongs to the flavin monoamine oxidase family.</text>
</comment>
<keyword evidence="5" id="KW-0285">Flavoprotein</keyword>
<evidence type="ECO:0000256" key="1">
    <source>
        <dbReference type="ARBA" id="ARBA00001974"/>
    </source>
</evidence>
<sequence length="490" mass="55907">MFTVFEQGDKFGYVDIGGAYVGATQNYLLRTLQELNLQDKLYHINVQDKFMFMINGRRYTHPAEDFPHFWNPLAEMDVNNFFRTLDDMGKEIPVQAPWDAPHAGEWDKMTYKEFIQKTCWTKAGREFAEFFIQINVTSEPYEASLLWFLWYIKQCGGVKRIVSIKGGGQEMKMKGGMQQLSEKMAESLGDRVKLSHAVVSVKHSNHGVLVRCINGIEFEGSHIILATAPPMQMKIHFSPNLGPLRTQLMQRVPMGSVWKLQVYYKTAWWHELGFNGAVGSTPSETYAPVIYTIDDTKPDGSFPSLIGFMPADRARKLLHLTPQQRCDMLKKMYNHAFQTDKANDVVHYLEHNWMGEEYTGGCYSCMFPPGVLTTFRGTLRDPIGRVHFAGTETAWEWSGYINGGIMSGERAAKEVLYELGRIDQATRDAKEPVNYFIPIEDFTNTFYETYLPSVPGFLRLLGIASACFAIYNAHKKGVGIELLQRLCQHN</sequence>
<dbReference type="Proteomes" id="UP000192247">
    <property type="component" value="Unassembled WGS sequence"/>
</dbReference>
<evidence type="ECO:0000256" key="7">
    <source>
        <dbReference type="ARBA" id="ARBA00022827"/>
    </source>
</evidence>
<evidence type="ECO:0000256" key="9">
    <source>
        <dbReference type="ARBA" id="ARBA00023002"/>
    </source>
</evidence>
<dbReference type="GO" id="GO:0005741">
    <property type="term" value="C:mitochondrial outer membrane"/>
    <property type="evidence" value="ECO:0007669"/>
    <property type="project" value="UniProtKB-SubCell"/>
</dbReference>
<keyword evidence="9" id="KW-0560">Oxidoreductase</keyword>
<comment type="catalytic activity">
    <reaction evidence="12">
        <text>a secondary aliphatic amine + O2 + H2O = a primary amine + an aldehyde + H2O2</text>
        <dbReference type="Rhea" id="RHEA:26414"/>
        <dbReference type="ChEBI" id="CHEBI:15377"/>
        <dbReference type="ChEBI" id="CHEBI:15379"/>
        <dbReference type="ChEBI" id="CHEBI:16240"/>
        <dbReference type="ChEBI" id="CHEBI:17478"/>
        <dbReference type="ChEBI" id="CHEBI:58855"/>
        <dbReference type="ChEBI" id="CHEBI:65296"/>
        <dbReference type="EC" id="1.4.3.4"/>
    </reaction>
</comment>
<dbReference type="Gene3D" id="3.50.50.60">
    <property type="entry name" value="FAD/NAD(P)-binding domain"/>
    <property type="match status" value="1"/>
</dbReference>
<keyword evidence="10" id="KW-0496">Mitochondrion</keyword>
<evidence type="ECO:0000256" key="3">
    <source>
        <dbReference type="ARBA" id="ARBA00005995"/>
    </source>
</evidence>
<keyword evidence="15" id="KW-1185">Reference proteome</keyword>
<organism evidence="14 15">
    <name type="scientific">Tropilaelaps mercedesae</name>
    <dbReference type="NCBI Taxonomy" id="418985"/>
    <lineage>
        <taxon>Eukaryota</taxon>
        <taxon>Metazoa</taxon>
        <taxon>Ecdysozoa</taxon>
        <taxon>Arthropoda</taxon>
        <taxon>Chelicerata</taxon>
        <taxon>Arachnida</taxon>
        <taxon>Acari</taxon>
        <taxon>Parasitiformes</taxon>
        <taxon>Mesostigmata</taxon>
        <taxon>Gamasina</taxon>
        <taxon>Dermanyssoidea</taxon>
        <taxon>Laelapidae</taxon>
        <taxon>Tropilaelaps</taxon>
    </lineage>
</organism>
<proteinExistence type="inferred from homology"/>
<dbReference type="GO" id="GO:0008131">
    <property type="term" value="F:primary methylamine oxidase activity"/>
    <property type="evidence" value="ECO:0007669"/>
    <property type="project" value="UniProtKB-ARBA"/>
</dbReference>
<dbReference type="GO" id="GO:0009308">
    <property type="term" value="P:amine metabolic process"/>
    <property type="evidence" value="ECO:0007669"/>
    <property type="project" value="UniProtKB-ARBA"/>
</dbReference>
<dbReference type="OrthoDB" id="337104at2759"/>
<dbReference type="Pfam" id="PF01593">
    <property type="entry name" value="Amino_oxidase"/>
    <property type="match status" value="1"/>
</dbReference>
<dbReference type="PANTHER" id="PTHR43563">
    <property type="entry name" value="AMINE OXIDASE"/>
    <property type="match status" value="1"/>
</dbReference>
<dbReference type="EMBL" id="MNPL01008220">
    <property type="protein sequence ID" value="OQR74326.1"/>
    <property type="molecule type" value="Genomic_DNA"/>
</dbReference>
<evidence type="ECO:0000259" key="13">
    <source>
        <dbReference type="Pfam" id="PF01593"/>
    </source>
</evidence>
<comment type="subcellular location">
    <subcellularLocation>
        <location evidence="2">Mitochondrion outer membrane</location>
        <topology evidence="2">Single-pass type IV membrane protein</topology>
        <orientation evidence="2">Cytoplasmic side</orientation>
    </subcellularLocation>
</comment>
<name>A0A1V9XLI6_9ACAR</name>
<gene>
    <name evidence="14" type="ORF">BIW11_09157</name>
</gene>
<evidence type="ECO:0000256" key="12">
    <source>
        <dbReference type="ARBA" id="ARBA00048448"/>
    </source>
</evidence>
<dbReference type="STRING" id="418985.A0A1V9XLI6"/>
<dbReference type="EC" id="1.4.3.4" evidence="4"/>